<evidence type="ECO:0000313" key="4">
    <source>
        <dbReference type="EMBL" id="UNM13652.1"/>
    </source>
</evidence>
<feature type="compositionally biased region" description="Basic residues" evidence="1">
    <location>
        <begin position="1"/>
        <end position="11"/>
    </location>
</feature>
<dbReference type="RefSeq" id="WP_242332565.1">
    <property type="nucleotide sequence ID" value="NZ_CP071872.1"/>
</dbReference>
<keyword evidence="2" id="KW-0812">Transmembrane</keyword>
<organism evidence="4 5">
    <name type="scientific">Streptomyces formicae</name>
    <dbReference type="NCBI Taxonomy" id="1616117"/>
    <lineage>
        <taxon>Bacteria</taxon>
        <taxon>Bacillati</taxon>
        <taxon>Actinomycetota</taxon>
        <taxon>Actinomycetes</taxon>
        <taxon>Kitasatosporales</taxon>
        <taxon>Streptomycetaceae</taxon>
        <taxon>Streptomyces</taxon>
    </lineage>
</organism>
<dbReference type="InterPro" id="IPR000326">
    <property type="entry name" value="PAP2/HPO"/>
</dbReference>
<feature type="region of interest" description="Disordered" evidence="1">
    <location>
        <begin position="1"/>
        <end position="31"/>
    </location>
</feature>
<protein>
    <submittedName>
        <fullName evidence="4">Phosphatase PAP2 family protein</fullName>
    </submittedName>
</protein>
<dbReference type="PROSITE" id="PS50146">
    <property type="entry name" value="DAGK"/>
    <property type="match status" value="1"/>
</dbReference>
<name>A0ABY3WM12_9ACTN</name>
<feature type="domain" description="DAGKc" evidence="3">
    <location>
        <begin position="202"/>
        <end position="331"/>
    </location>
</feature>
<proteinExistence type="predicted"/>
<gene>
    <name evidence="4" type="ORF">J4032_21220</name>
</gene>
<dbReference type="InterPro" id="IPR001206">
    <property type="entry name" value="Diacylglycerol_kinase_cat_dom"/>
</dbReference>
<dbReference type="SMART" id="SM00046">
    <property type="entry name" value="DAGKc"/>
    <property type="match status" value="1"/>
</dbReference>
<evidence type="ECO:0000256" key="2">
    <source>
        <dbReference type="SAM" id="Phobius"/>
    </source>
</evidence>
<dbReference type="Gene3D" id="2.60.200.40">
    <property type="match status" value="1"/>
</dbReference>
<dbReference type="Proteomes" id="UP000828924">
    <property type="component" value="Chromosome"/>
</dbReference>
<accession>A0ABY3WM12</accession>
<sequence>MSHSRARRVRQLLRAQDHAGSGPVDSPRRTGAGLVPALLGRSADRGLLWFAVGAGIWAFGGARGRRAAVRGAASLILSSAAVTTLGSGTVRQATRPVQEMGEALRHLPSRPGTDSFPSGHAASAAAFAAGVAMEARGMGAVLAPVAAAVALSGIRTGDHRSRDVLVGAALGIGAAFAVRGLVPSRAQLPPPARPRADAPALIEGKGLTVVVNPSSGAQPQLVSPVQQLRNALPRADIVVHEPDSRPLTDVLAEAARSAARSGGALGVCGGDGTVNAGAAAALRFGIPLAVLPGGTFNHFAADLGTDTVADACAAVEAGSAVRVDVGRIRPLVHAGGRFPDRHVLGPPAAEPSYFLNTFSIGVYPELVRVREQWSPRIGGPPATVLALVQVLRTTRPLRARVNGKRRSVWLLFAGNGAYRSLGVAPTRRHDLADGLLDVRIGHGGPFARTRLLATALAGGSARTGLYAAARPRRLVISELPEGTQMAFDGETQRAPSAFVIDKLDEALTVYRPAEN</sequence>
<dbReference type="InterPro" id="IPR036938">
    <property type="entry name" value="PAP2/HPO_sf"/>
</dbReference>
<dbReference type="Gene3D" id="1.20.144.10">
    <property type="entry name" value="Phosphatidic acid phosphatase type 2/haloperoxidase"/>
    <property type="match status" value="1"/>
</dbReference>
<dbReference type="EMBL" id="CP071872">
    <property type="protein sequence ID" value="UNM13652.1"/>
    <property type="molecule type" value="Genomic_DNA"/>
</dbReference>
<reference evidence="4 5" key="1">
    <citation type="submission" date="2021-03" db="EMBL/GenBank/DDBJ databases">
        <title>Complete genome of Streptomyces formicae strain 1H-GS9 (DSM 100524).</title>
        <authorList>
            <person name="Atanasov K.E."/>
            <person name="Altabella T."/>
            <person name="Ferrer A."/>
        </authorList>
    </citation>
    <scope>NUCLEOTIDE SEQUENCE [LARGE SCALE GENOMIC DNA]</scope>
    <source>
        <strain evidence="4 5">1H-GS9</strain>
    </source>
</reference>
<dbReference type="SMART" id="SM00014">
    <property type="entry name" value="acidPPc"/>
    <property type="match status" value="1"/>
</dbReference>
<dbReference type="SUPFAM" id="SSF48317">
    <property type="entry name" value="Acid phosphatase/Vanadium-dependent haloperoxidase"/>
    <property type="match status" value="1"/>
</dbReference>
<dbReference type="Gene3D" id="3.40.50.10330">
    <property type="entry name" value="Probable inorganic polyphosphate/atp-NAD kinase, domain 1"/>
    <property type="match status" value="1"/>
</dbReference>
<keyword evidence="2" id="KW-1133">Transmembrane helix</keyword>
<dbReference type="InterPro" id="IPR017438">
    <property type="entry name" value="ATP-NAD_kinase_N"/>
</dbReference>
<evidence type="ECO:0000256" key="1">
    <source>
        <dbReference type="SAM" id="MobiDB-lite"/>
    </source>
</evidence>
<dbReference type="SUPFAM" id="SSF111331">
    <property type="entry name" value="NAD kinase/diacylglycerol kinase-like"/>
    <property type="match status" value="1"/>
</dbReference>
<evidence type="ECO:0000259" key="3">
    <source>
        <dbReference type="PROSITE" id="PS50146"/>
    </source>
</evidence>
<dbReference type="InterPro" id="IPR016064">
    <property type="entry name" value="NAD/diacylglycerol_kinase_sf"/>
</dbReference>
<feature type="transmembrane region" description="Helical" evidence="2">
    <location>
        <begin position="164"/>
        <end position="182"/>
    </location>
</feature>
<evidence type="ECO:0000313" key="5">
    <source>
        <dbReference type="Proteomes" id="UP000828924"/>
    </source>
</evidence>
<dbReference type="Pfam" id="PF01569">
    <property type="entry name" value="PAP2"/>
    <property type="match status" value="1"/>
</dbReference>
<keyword evidence="5" id="KW-1185">Reference proteome</keyword>
<keyword evidence="2" id="KW-0472">Membrane</keyword>
<dbReference type="Pfam" id="PF00781">
    <property type="entry name" value="DAGK_cat"/>
    <property type="match status" value="1"/>
</dbReference>